<evidence type="ECO:0000256" key="1">
    <source>
        <dbReference type="SAM" id="SignalP"/>
    </source>
</evidence>
<sequence>MKNNGAACSTCSGFKRKLKLKFMKKVLLSAAILIAACISAQAQFSLGIKGGVNFSKINTDNLSSSTRTGYQAGIFTRFGSALYLQPELYLSGTGGDFHSNDNSVSGNAHFTNLNVPVLIGHSFGAKNLNFRVMAGPVYTSILSKNLSQSLQDAYADFGHYKSSTLGFQAGAGVDIGAITADLRYEGGLTKINSDFGQRQNLFALSIGFKIL</sequence>
<evidence type="ECO:0000313" key="4">
    <source>
        <dbReference type="Proteomes" id="UP000215002"/>
    </source>
</evidence>
<dbReference type="Pfam" id="PF13568">
    <property type="entry name" value="OMP_b-brl_2"/>
    <property type="match status" value="1"/>
</dbReference>
<gene>
    <name evidence="3" type="ORF">MuYL_0248</name>
</gene>
<feature type="chain" id="PRO_5013324873" description="Outer membrane protein beta-barrel domain-containing protein" evidence="1">
    <location>
        <begin position="43"/>
        <end position="211"/>
    </location>
</feature>
<name>A0A223NRP4_9SPHI</name>
<keyword evidence="1" id="KW-0732">Signal</keyword>
<organism evidence="3 4">
    <name type="scientific">Mucilaginibacter xinganensis</name>
    <dbReference type="NCBI Taxonomy" id="1234841"/>
    <lineage>
        <taxon>Bacteria</taxon>
        <taxon>Pseudomonadati</taxon>
        <taxon>Bacteroidota</taxon>
        <taxon>Sphingobacteriia</taxon>
        <taxon>Sphingobacteriales</taxon>
        <taxon>Sphingobacteriaceae</taxon>
        <taxon>Mucilaginibacter</taxon>
    </lineage>
</organism>
<feature type="signal peptide" evidence="1">
    <location>
        <begin position="1"/>
        <end position="42"/>
    </location>
</feature>
<dbReference type="AlphaFoldDB" id="A0A223NRP4"/>
<proteinExistence type="predicted"/>
<accession>A0A223NRP4</accession>
<dbReference type="KEGG" id="muc:MuYL_0248"/>
<dbReference type="EMBL" id="CP022743">
    <property type="protein sequence ID" value="ASU32151.1"/>
    <property type="molecule type" value="Genomic_DNA"/>
</dbReference>
<protein>
    <recommendedName>
        <fullName evidence="2">Outer membrane protein beta-barrel domain-containing protein</fullName>
    </recommendedName>
</protein>
<evidence type="ECO:0000313" key="3">
    <source>
        <dbReference type="EMBL" id="ASU32151.1"/>
    </source>
</evidence>
<dbReference type="InterPro" id="IPR025665">
    <property type="entry name" value="Beta-barrel_OMP_2"/>
</dbReference>
<keyword evidence="4" id="KW-1185">Reference proteome</keyword>
<feature type="domain" description="Outer membrane protein beta-barrel" evidence="2">
    <location>
        <begin position="41"/>
        <end position="191"/>
    </location>
</feature>
<reference evidence="3 4" key="1">
    <citation type="submission" date="2017-08" db="EMBL/GenBank/DDBJ databases">
        <title>Complete genome sequence of Mucilaginibacter sp. strain BJC16-A31.</title>
        <authorList>
            <consortium name="Henan University of Science and Technology"/>
            <person name="You X."/>
        </authorList>
    </citation>
    <scope>NUCLEOTIDE SEQUENCE [LARGE SCALE GENOMIC DNA]</scope>
    <source>
        <strain evidence="3 4">BJC16-A31</strain>
    </source>
</reference>
<dbReference type="Proteomes" id="UP000215002">
    <property type="component" value="Chromosome"/>
</dbReference>
<evidence type="ECO:0000259" key="2">
    <source>
        <dbReference type="Pfam" id="PF13568"/>
    </source>
</evidence>